<sequence length="603" mass="65456">MSDDLIAYYNQELVHLRRSAAEFAKAHPVQAGRLRLTGDAVEDPHVARLMEAFAYLAARVRLKLDDDFPQLTEALLGVLYPHYLAPLPSAAVVRFTSVPDLTEPAVLPAGSALNSEAVEGEVCTFRTCCPVTLWPVALESAVLAGRPIAAPENPRARGAVSVLRLTFRTLMPETPFSSLAPDRLRLFLRGAPERVFPLYDLMAGHVLSVAVAEDASDPAPVILGAETVRPVGFDPDEAMLPADPRTAPGYRLLTKYFAYPESFQFFDLTGLAERARRAKGTTLSVFLYLDKARPDLERAVSVENFALGCTPVINLFSQKAEPIPLTHRQTEYRVVPDARRPRGTEVYGIDRVTAAAPDGRRTEFLPFYGTRHAGAPEGRFWHATRRAAGPANPGSELYVSLVDLGFDPAAPAGHVLSLDLTCLNRDLPGKLPFGGGNPRLTPVQGMAAVDSIDCLTPPSRTLRPSELGQNRWRLISHLSLNHLSLTGEGAAEHLREILALYDLRRTPETAAIIDGIVGLGARPAAARAPQGGLLALCRGVDVALDLDPARYSGTSMLLFAAVLERFLALHAAINSFTRLTLRAKDHGGVLKQWPARAGERILL</sequence>
<dbReference type="EMBL" id="CP007796">
    <property type="protein sequence ID" value="AIB16032.1"/>
    <property type="molecule type" value="Genomic_DNA"/>
</dbReference>
<dbReference type="InterPro" id="IPR010272">
    <property type="entry name" value="T6SS_TssF"/>
</dbReference>
<protein>
    <submittedName>
        <fullName evidence="1">Type VI secretion system protein ImpG</fullName>
    </submittedName>
</protein>
<gene>
    <name evidence="1" type="ORF">ABAZ39_29705</name>
</gene>
<reference evidence="1 2" key="1">
    <citation type="journal article" date="2014" name="Genome Announc.">
        <title>Complete Genome Sequence of the Model Rhizosphere Strain Azospirillum brasilense Az39, Successfully Applied in Agriculture.</title>
        <authorList>
            <person name="Rivera D."/>
            <person name="Revale S."/>
            <person name="Molina R."/>
            <person name="Gualpa J."/>
            <person name="Puente M."/>
            <person name="Maroniche G."/>
            <person name="Paris G."/>
            <person name="Baker D."/>
            <person name="Clavijo B."/>
            <person name="McLay K."/>
            <person name="Spaepen S."/>
            <person name="Perticari A."/>
            <person name="Vazquez M."/>
            <person name="Wisniewski-Dye F."/>
            <person name="Watkins C."/>
            <person name="Martinez-Abarca F."/>
            <person name="Vanderleyden J."/>
            <person name="Cassan F."/>
        </authorList>
    </citation>
    <scope>NUCLEOTIDE SEQUENCE [LARGE SCALE GENOMIC DNA]</scope>
    <source>
        <strain evidence="1 2">Az39</strain>
        <plasmid evidence="1">AbAZ39_p3</plasmid>
    </source>
</reference>
<evidence type="ECO:0000313" key="2">
    <source>
        <dbReference type="Proteomes" id="UP000027186"/>
    </source>
</evidence>
<dbReference type="Proteomes" id="UP000027186">
    <property type="component" value="Plasmid AbAZ39_p3"/>
</dbReference>
<evidence type="ECO:0000313" key="1">
    <source>
        <dbReference type="EMBL" id="AIB16032.1"/>
    </source>
</evidence>
<keyword evidence="1" id="KW-0614">Plasmid</keyword>
<geneLocation type="plasmid" evidence="1 2">
    <name>AbAZ39_p3</name>
</geneLocation>
<name>A0A060DTB8_9PROT</name>
<dbReference type="RefSeq" id="WP_040137692.1">
    <property type="nucleotide sequence ID" value="NZ_CP007796.1"/>
</dbReference>
<dbReference type="Pfam" id="PF05947">
    <property type="entry name" value="T6SS_TssF"/>
    <property type="match status" value="1"/>
</dbReference>
<dbReference type="NCBIfam" id="TIGR03359">
    <property type="entry name" value="VI_chp_6"/>
    <property type="match status" value="1"/>
</dbReference>
<dbReference type="KEGG" id="abq:ABAZ39_29705"/>
<dbReference type="PANTHER" id="PTHR35370:SF1">
    <property type="entry name" value="TYPE VI SECRETION SYSTEM COMPONENT TSSF1"/>
    <property type="match status" value="1"/>
</dbReference>
<dbReference type="PIRSF" id="PIRSF028304">
    <property type="entry name" value="UCP028304"/>
    <property type="match status" value="1"/>
</dbReference>
<accession>A0A060DTB8</accession>
<dbReference type="PANTHER" id="PTHR35370">
    <property type="entry name" value="CYTOPLASMIC PROTEIN-RELATED-RELATED"/>
    <property type="match status" value="1"/>
</dbReference>
<proteinExistence type="predicted"/>
<organism evidence="1 2">
    <name type="scientific">Azospirillum argentinense</name>
    <dbReference type="NCBI Taxonomy" id="2970906"/>
    <lineage>
        <taxon>Bacteria</taxon>
        <taxon>Pseudomonadati</taxon>
        <taxon>Pseudomonadota</taxon>
        <taxon>Alphaproteobacteria</taxon>
        <taxon>Rhodospirillales</taxon>
        <taxon>Azospirillaceae</taxon>
        <taxon>Azospirillum</taxon>
    </lineage>
</organism>
<dbReference type="AlphaFoldDB" id="A0A060DTB8"/>